<keyword evidence="1" id="KW-1133">Transmembrane helix</keyword>
<proteinExistence type="predicted"/>
<dbReference type="Proteomes" id="UP000827092">
    <property type="component" value="Unassembled WGS sequence"/>
</dbReference>
<dbReference type="AlphaFoldDB" id="A0AAV6U2S8"/>
<keyword evidence="3" id="KW-1185">Reference proteome</keyword>
<evidence type="ECO:0000313" key="3">
    <source>
        <dbReference type="Proteomes" id="UP000827092"/>
    </source>
</evidence>
<keyword evidence="1" id="KW-0472">Membrane</keyword>
<organism evidence="2 3">
    <name type="scientific">Oedothorax gibbosus</name>
    <dbReference type="NCBI Taxonomy" id="931172"/>
    <lineage>
        <taxon>Eukaryota</taxon>
        <taxon>Metazoa</taxon>
        <taxon>Ecdysozoa</taxon>
        <taxon>Arthropoda</taxon>
        <taxon>Chelicerata</taxon>
        <taxon>Arachnida</taxon>
        <taxon>Araneae</taxon>
        <taxon>Araneomorphae</taxon>
        <taxon>Entelegynae</taxon>
        <taxon>Araneoidea</taxon>
        <taxon>Linyphiidae</taxon>
        <taxon>Erigoninae</taxon>
        <taxon>Oedothorax</taxon>
    </lineage>
</organism>
<gene>
    <name evidence="2" type="ORF">JTE90_024603</name>
</gene>
<accession>A0AAV6U2S8</accession>
<dbReference type="EMBL" id="JAFNEN010000738">
    <property type="protein sequence ID" value="KAG8177894.1"/>
    <property type="molecule type" value="Genomic_DNA"/>
</dbReference>
<sequence length="76" mass="8637">MMFSTGYSFGKIIGPYVITSFVEETLSYMVAASCVVSLPLILGMYMMVRKKSKKYLKKEAVSNEDCDINLDKEVYM</sequence>
<evidence type="ECO:0000256" key="1">
    <source>
        <dbReference type="SAM" id="Phobius"/>
    </source>
</evidence>
<protein>
    <submittedName>
        <fullName evidence="2">Uncharacterized protein</fullName>
    </submittedName>
</protein>
<evidence type="ECO:0000313" key="2">
    <source>
        <dbReference type="EMBL" id="KAG8177894.1"/>
    </source>
</evidence>
<keyword evidence="1" id="KW-0812">Transmembrane</keyword>
<reference evidence="2 3" key="1">
    <citation type="journal article" date="2022" name="Nat. Ecol. Evol.">
        <title>A masculinizing supergene underlies an exaggerated male reproductive morph in a spider.</title>
        <authorList>
            <person name="Hendrickx F."/>
            <person name="De Corte Z."/>
            <person name="Sonet G."/>
            <person name="Van Belleghem S.M."/>
            <person name="Kostlbacher S."/>
            <person name="Vangestel C."/>
        </authorList>
    </citation>
    <scope>NUCLEOTIDE SEQUENCE [LARGE SCALE GENOMIC DNA]</scope>
    <source>
        <strain evidence="2">W744_W776</strain>
    </source>
</reference>
<feature type="transmembrane region" description="Helical" evidence="1">
    <location>
        <begin position="26"/>
        <end position="48"/>
    </location>
</feature>
<comment type="caution">
    <text evidence="2">The sequence shown here is derived from an EMBL/GenBank/DDBJ whole genome shotgun (WGS) entry which is preliminary data.</text>
</comment>
<name>A0AAV6U2S8_9ARAC</name>